<dbReference type="InterPro" id="IPR011250">
    <property type="entry name" value="OMP/PagP_B-barrel"/>
</dbReference>
<comment type="caution">
    <text evidence="3">The sequence shown here is derived from an EMBL/GenBank/DDBJ whole genome shotgun (WGS) entry which is preliminary data.</text>
</comment>
<gene>
    <name evidence="3" type="ORF">EV197_1380</name>
</gene>
<keyword evidence="4" id="KW-1185">Reference proteome</keyword>
<dbReference type="RefSeq" id="WP_130285941.1">
    <property type="nucleotide sequence ID" value="NZ_SGXE01000001.1"/>
</dbReference>
<keyword evidence="1" id="KW-0732">Signal</keyword>
<protein>
    <submittedName>
        <fullName evidence="3">Outer membrane protein with beta-barrel domain</fullName>
    </submittedName>
</protein>
<dbReference type="AlphaFoldDB" id="A0A4Q7PHV9"/>
<feature type="signal peptide" evidence="1">
    <location>
        <begin position="1"/>
        <end position="21"/>
    </location>
</feature>
<dbReference type="OrthoDB" id="947434at2"/>
<organism evidence="3 4">
    <name type="scientific">Aquimarina brevivitae</name>
    <dbReference type="NCBI Taxonomy" id="323412"/>
    <lineage>
        <taxon>Bacteria</taxon>
        <taxon>Pseudomonadati</taxon>
        <taxon>Bacteroidota</taxon>
        <taxon>Flavobacteriia</taxon>
        <taxon>Flavobacteriales</taxon>
        <taxon>Flavobacteriaceae</taxon>
        <taxon>Aquimarina</taxon>
    </lineage>
</organism>
<feature type="chain" id="PRO_5020411348" evidence="1">
    <location>
        <begin position="22"/>
        <end position="186"/>
    </location>
</feature>
<dbReference type="Pfam" id="PF13568">
    <property type="entry name" value="OMP_b-brl_2"/>
    <property type="match status" value="1"/>
</dbReference>
<evidence type="ECO:0000259" key="2">
    <source>
        <dbReference type="Pfam" id="PF13568"/>
    </source>
</evidence>
<accession>A0A4Q7PHV9</accession>
<reference evidence="3 4" key="1">
    <citation type="submission" date="2019-02" db="EMBL/GenBank/DDBJ databases">
        <title>Genomic Encyclopedia of Type Strains, Phase IV (KMG-IV): sequencing the most valuable type-strain genomes for metagenomic binning, comparative biology and taxonomic classification.</title>
        <authorList>
            <person name="Goeker M."/>
        </authorList>
    </citation>
    <scope>NUCLEOTIDE SEQUENCE [LARGE SCALE GENOMIC DNA]</scope>
    <source>
        <strain evidence="3 4">DSM 17196</strain>
    </source>
</reference>
<name>A0A4Q7PHV9_9FLAO</name>
<feature type="domain" description="Outer membrane protein beta-barrel" evidence="2">
    <location>
        <begin position="20"/>
        <end position="168"/>
    </location>
</feature>
<sequence length="186" mass="20894">MKKLLLVVIITVLGLTQSANAQEVDFGVKFGLNVANLSGGDADRNNLFTVHAGIVTEFKISDKFSVQPELLFSRQGSEVQDTYKIELEYMSFPLLAKYYLYEKLSVEAGPQFNFLAKDRIKSLDRDIPGDDDTEASSFDFGVNIGFAYDITNHLFAQVRYNHGISTVIEDPDVRNNVFQLSLGYKF</sequence>
<evidence type="ECO:0000313" key="4">
    <source>
        <dbReference type="Proteomes" id="UP000292262"/>
    </source>
</evidence>
<evidence type="ECO:0000256" key="1">
    <source>
        <dbReference type="SAM" id="SignalP"/>
    </source>
</evidence>
<dbReference type="SUPFAM" id="SSF56925">
    <property type="entry name" value="OMPA-like"/>
    <property type="match status" value="1"/>
</dbReference>
<evidence type="ECO:0000313" key="3">
    <source>
        <dbReference type="EMBL" id="RZT00147.1"/>
    </source>
</evidence>
<dbReference type="EMBL" id="SGXE01000001">
    <property type="protein sequence ID" value="RZT00147.1"/>
    <property type="molecule type" value="Genomic_DNA"/>
</dbReference>
<dbReference type="Proteomes" id="UP000292262">
    <property type="component" value="Unassembled WGS sequence"/>
</dbReference>
<dbReference type="InterPro" id="IPR025665">
    <property type="entry name" value="Beta-barrel_OMP_2"/>
</dbReference>
<proteinExistence type="predicted"/>
<dbReference type="Gene3D" id="2.40.160.20">
    <property type="match status" value="1"/>
</dbReference>